<proteinExistence type="predicted"/>
<protein>
    <submittedName>
        <fullName evidence="1">Uncharacterized protein</fullName>
    </submittedName>
</protein>
<gene>
    <name evidence="1" type="ORF">Dda_6235</name>
</gene>
<name>A0AAD6IXF7_DREDA</name>
<keyword evidence="2" id="KW-1185">Reference proteome</keyword>
<evidence type="ECO:0000313" key="1">
    <source>
        <dbReference type="EMBL" id="KAJ6259335.1"/>
    </source>
</evidence>
<dbReference type="EMBL" id="JAQGDS010000007">
    <property type="protein sequence ID" value="KAJ6259335.1"/>
    <property type="molecule type" value="Genomic_DNA"/>
</dbReference>
<evidence type="ECO:0000313" key="2">
    <source>
        <dbReference type="Proteomes" id="UP001221413"/>
    </source>
</evidence>
<dbReference type="Proteomes" id="UP001221413">
    <property type="component" value="Unassembled WGS sequence"/>
</dbReference>
<reference evidence="1" key="1">
    <citation type="submission" date="2023-01" db="EMBL/GenBank/DDBJ databases">
        <title>The chitinases involved in constricting ring structure development in the nematode-trapping fungus Drechslerella dactyloides.</title>
        <authorList>
            <person name="Wang R."/>
            <person name="Zhang L."/>
            <person name="Tang P."/>
            <person name="Li S."/>
            <person name="Liang L."/>
        </authorList>
    </citation>
    <scope>NUCLEOTIDE SEQUENCE</scope>
    <source>
        <strain evidence="1">YMF1.00031</strain>
    </source>
</reference>
<organism evidence="1 2">
    <name type="scientific">Drechslerella dactyloides</name>
    <name type="common">Nematode-trapping fungus</name>
    <name type="synonym">Arthrobotrys dactyloides</name>
    <dbReference type="NCBI Taxonomy" id="74499"/>
    <lineage>
        <taxon>Eukaryota</taxon>
        <taxon>Fungi</taxon>
        <taxon>Dikarya</taxon>
        <taxon>Ascomycota</taxon>
        <taxon>Pezizomycotina</taxon>
        <taxon>Orbiliomycetes</taxon>
        <taxon>Orbiliales</taxon>
        <taxon>Orbiliaceae</taxon>
        <taxon>Drechslerella</taxon>
    </lineage>
</organism>
<accession>A0AAD6IXF7</accession>
<dbReference type="AlphaFoldDB" id="A0AAD6IXF7"/>
<sequence>MPRCHKIWYPECRRTVLILLNAAYAEKDALPSAHDPSITPEQRARLVELRREIVQLHADVKFISKTHTHYSSALLWSPGGATVEDGLGSW</sequence>
<comment type="caution">
    <text evidence="1">The sequence shown here is derived from an EMBL/GenBank/DDBJ whole genome shotgun (WGS) entry which is preliminary data.</text>
</comment>